<evidence type="ECO:0000313" key="1">
    <source>
        <dbReference type="EMBL" id="MBO8407425.1"/>
    </source>
</evidence>
<gene>
    <name evidence="1" type="ORF">IAC77_03105</name>
</gene>
<dbReference type="Pfam" id="PF05396">
    <property type="entry name" value="Phage_T7_Capsid"/>
    <property type="match status" value="1"/>
</dbReference>
<organism evidence="1 2">
    <name type="scientific">Candidatus Enterousia excrementavium</name>
    <dbReference type="NCBI Taxonomy" id="2840789"/>
    <lineage>
        <taxon>Bacteria</taxon>
        <taxon>Pseudomonadati</taxon>
        <taxon>Pseudomonadota</taxon>
        <taxon>Alphaproteobacteria</taxon>
        <taxon>Candidatus Enterousia</taxon>
    </lineage>
</organism>
<comment type="caution">
    <text evidence="1">The sequence shown here is derived from an EMBL/GenBank/DDBJ whole genome shotgun (WGS) entry which is preliminary data.</text>
</comment>
<dbReference type="AlphaFoldDB" id="A0A940DEH0"/>
<reference evidence="1" key="2">
    <citation type="journal article" date="2021" name="PeerJ">
        <title>Extensive microbial diversity within the chicken gut microbiome revealed by metagenomics and culture.</title>
        <authorList>
            <person name="Gilroy R."/>
            <person name="Ravi A."/>
            <person name="Getino M."/>
            <person name="Pursley I."/>
            <person name="Horton D.L."/>
            <person name="Alikhan N.F."/>
            <person name="Baker D."/>
            <person name="Gharbi K."/>
            <person name="Hall N."/>
            <person name="Watson M."/>
            <person name="Adriaenssens E.M."/>
            <person name="Foster-Nyarko E."/>
            <person name="Jarju S."/>
            <person name="Secka A."/>
            <person name="Antonio M."/>
            <person name="Oren A."/>
            <person name="Chaudhuri R.R."/>
            <person name="La Ragione R."/>
            <person name="Hildebrand F."/>
            <person name="Pallen M.J."/>
        </authorList>
    </citation>
    <scope>NUCLEOTIDE SEQUENCE</scope>
    <source>
        <strain evidence="1">B1-16210</strain>
    </source>
</reference>
<name>A0A940DEH0_9PROT</name>
<evidence type="ECO:0000313" key="2">
    <source>
        <dbReference type="Proteomes" id="UP000721442"/>
    </source>
</evidence>
<sequence length="218" mass="25081">MEKIPEKFLNKDGSLNTDALLKSYYELEKKMGTMITVPGTDADAATRAKFNHAIGVPDDASKYPTNELFDDESLREKFFEIGLTTSQVEKIYQIAEEFLTPVLSELFDVQNETNAVNELKNFFGDEQKMCDALRAINSFGQKYLPQDAFSALCATPQGIRSIYAMMQSIEPTIQTDDTTQKNLTDEELRRMMRDPKYWRDMDPEYVRKIENGFKKLYS</sequence>
<reference evidence="1" key="1">
    <citation type="submission" date="2020-10" db="EMBL/GenBank/DDBJ databases">
        <authorList>
            <person name="Gilroy R."/>
        </authorList>
    </citation>
    <scope>NUCLEOTIDE SEQUENCE</scope>
    <source>
        <strain evidence="1">B1-16210</strain>
    </source>
</reference>
<proteinExistence type="predicted"/>
<accession>A0A940DEH0</accession>
<dbReference type="Proteomes" id="UP000721442">
    <property type="component" value="Unassembled WGS sequence"/>
</dbReference>
<protein>
    <submittedName>
        <fullName evidence="1">Uncharacterized protein</fullName>
    </submittedName>
</protein>
<dbReference type="InterPro" id="IPR008768">
    <property type="entry name" value="Gp9-like"/>
</dbReference>
<dbReference type="EMBL" id="JADINE010000037">
    <property type="protein sequence ID" value="MBO8407425.1"/>
    <property type="molecule type" value="Genomic_DNA"/>
</dbReference>